<evidence type="ECO:0000313" key="2">
    <source>
        <dbReference type="EMBL" id="GAA0149758.1"/>
    </source>
</evidence>
<comment type="caution">
    <text evidence="2">The sequence shown here is derived from an EMBL/GenBank/DDBJ whole genome shotgun (WGS) entry which is preliminary data.</text>
</comment>
<organism evidence="2 3">
    <name type="scientific">Lithospermum erythrorhizon</name>
    <name type="common">Purple gromwell</name>
    <name type="synonym">Lithospermum officinale var. erythrorhizon</name>
    <dbReference type="NCBI Taxonomy" id="34254"/>
    <lineage>
        <taxon>Eukaryota</taxon>
        <taxon>Viridiplantae</taxon>
        <taxon>Streptophyta</taxon>
        <taxon>Embryophyta</taxon>
        <taxon>Tracheophyta</taxon>
        <taxon>Spermatophyta</taxon>
        <taxon>Magnoliopsida</taxon>
        <taxon>eudicotyledons</taxon>
        <taxon>Gunneridae</taxon>
        <taxon>Pentapetalae</taxon>
        <taxon>asterids</taxon>
        <taxon>lamiids</taxon>
        <taxon>Boraginales</taxon>
        <taxon>Boraginaceae</taxon>
        <taxon>Boraginoideae</taxon>
        <taxon>Lithospermeae</taxon>
        <taxon>Lithospermum</taxon>
    </lineage>
</organism>
<accession>A0AAV3PF75</accession>
<name>A0AAV3PF75_LITER</name>
<dbReference type="Proteomes" id="UP001454036">
    <property type="component" value="Unassembled WGS sequence"/>
</dbReference>
<evidence type="ECO:0000313" key="3">
    <source>
        <dbReference type="Proteomes" id="UP001454036"/>
    </source>
</evidence>
<dbReference type="AlphaFoldDB" id="A0AAV3PF75"/>
<feature type="compositionally biased region" description="Basic and acidic residues" evidence="1">
    <location>
        <begin position="13"/>
        <end position="33"/>
    </location>
</feature>
<keyword evidence="3" id="KW-1185">Reference proteome</keyword>
<feature type="compositionally biased region" description="Basic residues" evidence="1">
    <location>
        <begin position="1"/>
        <end position="12"/>
    </location>
</feature>
<gene>
    <name evidence="2" type="ORF">LIER_36988</name>
</gene>
<dbReference type="EMBL" id="BAABME010017351">
    <property type="protein sequence ID" value="GAA0149758.1"/>
    <property type="molecule type" value="Genomic_DNA"/>
</dbReference>
<sequence>MAPRGGKTRLKVNRTEQREIRTRRMPKRLRDGSDENGVGSDDVVATGSDAAVTTVLESSARVRGYDRPRSPRRARDGKLIATVYGGK</sequence>
<reference evidence="2 3" key="1">
    <citation type="submission" date="2024-01" db="EMBL/GenBank/DDBJ databases">
        <title>The complete chloroplast genome sequence of Lithospermum erythrorhizon: insights into the phylogenetic relationship among Boraginaceae species and the maternal lineages of purple gromwells.</title>
        <authorList>
            <person name="Okada T."/>
            <person name="Watanabe K."/>
        </authorList>
    </citation>
    <scope>NUCLEOTIDE SEQUENCE [LARGE SCALE GENOMIC DNA]</scope>
</reference>
<feature type="region of interest" description="Disordered" evidence="1">
    <location>
        <begin position="1"/>
        <end position="46"/>
    </location>
</feature>
<evidence type="ECO:0000256" key="1">
    <source>
        <dbReference type="SAM" id="MobiDB-lite"/>
    </source>
</evidence>
<protein>
    <submittedName>
        <fullName evidence="2">Uncharacterized protein</fullName>
    </submittedName>
</protein>
<proteinExistence type="predicted"/>